<name>A0ABQ3C657_9ACTN</name>
<evidence type="ECO:0000313" key="1">
    <source>
        <dbReference type="EMBL" id="GGZ65125.1"/>
    </source>
</evidence>
<gene>
    <name evidence="1" type="ORF">GCM10010328_44950</name>
</gene>
<dbReference type="EMBL" id="BMUW01000008">
    <property type="protein sequence ID" value="GGZ65125.1"/>
    <property type="molecule type" value="Genomic_DNA"/>
</dbReference>
<keyword evidence="2" id="KW-1185">Reference proteome</keyword>
<sequence>MQPGPSRGCRGLKLSMEDHKDAIDATVAEVALRRPNPVALLTTDKDDITKLCGNQVRAIPL</sequence>
<proteinExistence type="predicted"/>
<organism evidence="1 2">
    <name type="scientific">Streptomyces rubiginosohelvolus</name>
    <dbReference type="NCBI Taxonomy" id="67362"/>
    <lineage>
        <taxon>Bacteria</taxon>
        <taxon>Bacillati</taxon>
        <taxon>Actinomycetota</taxon>
        <taxon>Actinomycetes</taxon>
        <taxon>Kitasatosporales</taxon>
        <taxon>Streptomycetaceae</taxon>
        <taxon>Streptomyces</taxon>
    </lineage>
</organism>
<evidence type="ECO:0008006" key="3">
    <source>
        <dbReference type="Google" id="ProtNLM"/>
    </source>
</evidence>
<evidence type="ECO:0000313" key="2">
    <source>
        <dbReference type="Proteomes" id="UP000624183"/>
    </source>
</evidence>
<reference evidence="2" key="1">
    <citation type="journal article" date="2019" name="Int. J. Syst. Evol. Microbiol.">
        <title>The Global Catalogue of Microorganisms (GCM) 10K type strain sequencing project: providing services to taxonomists for standard genome sequencing and annotation.</title>
        <authorList>
            <consortium name="The Broad Institute Genomics Platform"/>
            <consortium name="The Broad Institute Genome Sequencing Center for Infectious Disease"/>
            <person name="Wu L."/>
            <person name="Ma J."/>
        </authorList>
    </citation>
    <scope>NUCLEOTIDE SEQUENCE [LARGE SCALE GENOMIC DNA]</scope>
    <source>
        <strain evidence="2">JCM 4602</strain>
    </source>
</reference>
<protein>
    <recommendedName>
        <fullName evidence="3">PIN domain-containing protein</fullName>
    </recommendedName>
</protein>
<comment type="caution">
    <text evidence="1">The sequence shown here is derived from an EMBL/GenBank/DDBJ whole genome shotgun (WGS) entry which is preliminary data.</text>
</comment>
<accession>A0ABQ3C657</accession>
<dbReference type="Proteomes" id="UP000624183">
    <property type="component" value="Unassembled WGS sequence"/>
</dbReference>